<accession>A0A375J9K3</accession>
<gene>
    <name evidence="2" type="ORF">CBM2634_B160529</name>
</gene>
<evidence type="ECO:0000256" key="1">
    <source>
        <dbReference type="SAM" id="MobiDB-lite"/>
    </source>
</evidence>
<reference evidence="2 3" key="1">
    <citation type="submission" date="2018-01" db="EMBL/GenBank/DDBJ databases">
        <authorList>
            <person name="Gaut B.S."/>
            <person name="Morton B.R."/>
            <person name="Clegg M.T."/>
            <person name="Duvall M.R."/>
        </authorList>
    </citation>
    <scope>NUCLEOTIDE SEQUENCE [LARGE SCALE GENOMIC DNA]</scope>
    <source>
        <strain evidence="2">Cupriavidus taiwanensis cmp 52</strain>
    </source>
</reference>
<evidence type="ECO:0000313" key="2">
    <source>
        <dbReference type="EMBL" id="SPS00643.1"/>
    </source>
</evidence>
<evidence type="ECO:0000313" key="3">
    <source>
        <dbReference type="Proteomes" id="UP000256805"/>
    </source>
</evidence>
<dbReference type="EMBL" id="OVTA01000039">
    <property type="protein sequence ID" value="SPS00643.1"/>
    <property type="molecule type" value="Genomic_DNA"/>
</dbReference>
<feature type="region of interest" description="Disordered" evidence="1">
    <location>
        <begin position="72"/>
        <end position="96"/>
    </location>
</feature>
<sequence length="96" mass="10075">MAGGGRGEGAKSKGRLPAHAGAWCAPCARRGDKAGKPRWRAIPCGSLLRAAGVRYASLRSFVLRAHCSTMAGGQERQLRPVSNRQQMPVAQPHGAG</sequence>
<organism evidence="2 3">
    <name type="scientific">Cupriavidus taiwanensis</name>
    <dbReference type="NCBI Taxonomy" id="164546"/>
    <lineage>
        <taxon>Bacteria</taxon>
        <taxon>Pseudomonadati</taxon>
        <taxon>Pseudomonadota</taxon>
        <taxon>Betaproteobacteria</taxon>
        <taxon>Burkholderiales</taxon>
        <taxon>Burkholderiaceae</taxon>
        <taxon>Cupriavidus</taxon>
    </lineage>
</organism>
<name>A0A375J9K3_9BURK</name>
<dbReference type="AlphaFoldDB" id="A0A375J9K3"/>
<dbReference type="Proteomes" id="UP000256805">
    <property type="component" value="Unassembled WGS sequence"/>
</dbReference>
<protein>
    <submittedName>
        <fullName evidence="2">Uncharacterized protein</fullName>
    </submittedName>
</protein>
<proteinExistence type="predicted"/>